<evidence type="ECO:0000256" key="2">
    <source>
        <dbReference type="ARBA" id="ARBA00023002"/>
    </source>
</evidence>
<evidence type="ECO:0000313" key="3">
    <source>
        <dbReference type="EMBL" id="TVY81599.1"/>
    </source>
</evidence>
<reference evidence="3 4" key="1">
    <citation type="submission" date="2018-05" db="EMBL/GenBank/DDBJ databases">
        <title>Genome sequencing and assembly of the regulated plant pathogen Lachnellula willkommii and related sister species for the development of diagnostic species identification markers.</title>
        <authorList>
            <person name="Giroux E."/>
            <person name="Bilodeau G."/>
        </authorList>
    </citation>
    <scope>NUCLEOTIDE SEQUENCE [LARGE SCALE GENOMIC DNA]</scope>
    <source>
        <strain evidence="3 4">CBS 268.59</strain>
    </source>
</reference>
<dbReference type="OrthoDB" id="1933717at2759"/>
<dbReference type="SUPFAM" id="SSF51735">
    <property type="entry name" value="NAD(P)-binding Rossmann-fold domains"/>
    <property type="match status" value="1"/>
</dbReference>
<evidence type="ECO:0000256" key="1">
    <source>
        <dbReference type="ARBA" id="ARBA00006484"/>
    </source>
</evidence>
<organism evidence="3 4">
    <name type="scientific">Lachnellula suecica</name>
    <dbReference type="NCBI Taxonomy" id="602035"/>
    <lineage>
        <taxon>Eukaryota</taxon>
        <taxon>Fungi</taxon>
        <taxon>Dikarya</taxon>
        <taxon>Ascomycota</taxon>
        <taxon>Pezizomycotina</taxon>
        <taxon>Leotiomycetes</taxon>
        <taxon>Helotiales</taxon>
        <taxon>Lachnaceae</taxon>
        <taxon>Lachnellula</taxon>
    </lineage>
</organism>
<dbReference type="InterPro" id="IPR002347">
    <property type="entry name" value="SDR_fam"/>
</dbReference>
<sequence>MSVPPPWTGMTFTSKLHSTPPPSLMPSNQSLPVPFVVAIIGASRNIGAATAKAFVQAGATGIILTATHGSAALHQTKAEVEAAASFSELNVTIIAADVGDTSSAKPIADMIASTFGRLDLLVNNAAILSTNESAFNKLGAIDISQIQKTMEVNFIGKFNVIQTLLPLLLNTERGAKTIVNMTSAMSHFASPGSIGYDISELATNRLTEAVAEAYGAEGVLAYAVHPGIVATMPLPIGMAPEARTMAVDDLGLCGAFLVWLVKEKREWLSGRYMSANWDVEELESKKDAIVNGDQLKMRLVV</sequence>
<dbReference type="CDD" id="cd05233">
    <property type="entry name" value="SDR_c"/>
    <property type="match status" value="1"/>
</dbReference>
<dbReference type="Proteomes" id="UP000469558">
    <property type="component" value="Unassembled WGS sequence"/>
</dbReference>
<keyword evidence="2" id="KW-0560">Oxidoreductase</keyword>
<keyword evidence="4" id="KW-1185">Reference proteome</keyword>
<dbReference type="EMBL" id="QGMK01000452">
    <property type="protein sequence ID" value="TVY81599.1"/>
    <property type="molecule type" value="Genomic_DNA"/>
</dbReference>
<proteinExistence type="inferred from homology"/>
<dbReference type="PANTHER" id="PTHR42760">
    <property type="entry name" value="SHORT-CHAIN DEHYDROGENASES/REDUCTASES FAMILY MEMBER"/>
    <property type="match status" value="1"/>
</dbReference>
<dbReference type="Pfam" id="PF00106">
    <property type="entry name" value="adh_short"/>
    <property type="match status" value="1"/>
</dbReference>
<gene>
    <name evidence="3" type="primary">citE_2</name>
    <name evidence="3" type="ORF">LSUE1_G003561</name>
</gene>
<dbReference type="AlphaFoldDB" id="A0A8T9C773"/>
<comment type="similarity">
    <text evidence="1">Belongs to the short-chain dehydrogenases/reductases (SDR) family.</text>
</comment>
<dbReference type="PANTHER" id="PTHR42760:SF37">
    <property type="entry name" value="CLAVALDEHYDE DEHYDROGENASE"/>
    <property type="match status" value="1"/>
</dbReference>
<dbReference type="PRINTS" id="PR00081">
    <property type="entry name" value="GDHRDH"/>
</dbReference>
<evidence type="ECO:0000313" key="4">
    <source>
        <dbReference type="Proteomes" id="UP000469558"/>
    </source>
</evidence>
<protein>
    <submittedName>
        <fullName evidence="3">Short chain dehydrogenase citE</fullName>
    </submittedName>
</protein>
<dbReference type="InterPro" id="IPR036291">
    <property type="entry name" value="NAD(P)-bd_dom_sf"/>
</dbReference>
<comment type="caution">
    <text evidence="3">The sequence shown here is derived from an EMBL/GenBank/DDBJ whole genome shotgun (WGS) entry which is preliminary data.</text>
</comment>
<dbReference type="Gene3D" id="3.40.50.720">
    <property type="entry name" value="NAD(P)-binding Rossmann-like Domain"/>
    <property type="match status" value="1"/>
</dbReference>
<accession>A0A8T9C773</accession>
<name>A0A8T9C773_9HELO</name>
<dbReference type="GO" id="GO:0016616">
    <property type="term" value="F:oxidoreductase activity, acting on the CH-OH group of donors, NAD or NADP as acceptor"/>
    <property type="evidence" value="ECO:0007669"/>
    <property type="project" value="TreeGrafter"/>
</dbReference>